<gene>
    <name evidence="2" type="ORF">SAMN05216199_0245</name>
</gene>
<proteinExistence type="predicted"/>
<evidence type="ECO:0000313" key="3">
    <source>
        <dbReference type="Proteomes" id="UP000199019"/>
    </source>
</evidence>
<feature type="chain" id="PRO_5038588713" description="Secreted protein" evidence="1">
    <location>
        <begin position="18"/>
        <end position="183"/>
    </location>
</feature>
<dbReference type="AlphaFoldDB" id="A0A1H9XRW9"/>
<dbReference type="OrthoDB" id="10001802at2"/>
<name>A0A1H9XRW9_9MICO</name>
<feature type="signal peptide" evidence="1">
    <location>
        <begin position="1"/>
        <end position="17"/>
    </location>
</feature>
<dbReference type="STRING" id="587636.SAMN05216199_0245"/>
<accession>A0A1H9XRW9</accession>
<protein>
    <recommendedName>
        <fullName evidence="4">Secreted protein</fullName>
    </recommendedName>
</protein>
<dbReference type="EMBL" id="FOHB01000011">
    <property type="protein sequence ID" value="SES48915.1"/>
    <property type="molecule type" value="Genomic_DNA"/>
</dbReference>
<evidence type="ECO:0008006" key="4">
    <source>
        <dbReference type="Google" id="ProtNLM"/>
    </source>
</evidence>
<dbReference type="RefSeq" id="WP_091762765.1">
    <property type="nucleotide sequence ID" value="NZ_FOHB01000011.1"/>
</dbReference>
<dbReference type="Proteomes" id="UP000199019">
    <property type="component" value="Unassembled WGS sequence"/>
</dbReference>
<evidence type="ECO:0000256" key="1">
    <source>
        <dbReference type="SAM" id="SignalP"/>
    </source>
</evidence>
<sequence>MLTLAVLGAGASALFQGAIPDAAPASAVTPAPPGSVTAALASPVTPVPPGSVRAIITLPSTTVRGGSSLPATITVENDSGKPFHILGCGSVFSVLLVGEGHRPSPSWPLCAQDIIIPAGVSTYPVTVAAAYQECSMDGGNGMPACERDGSMAPLPAGRYQATTVSVSPDLPVPARVPVTVTPR</sequence>
<organism evidence="2 3">
    <name type="scientific">Pedococcus cremeus</name>
    <dbReference type="NCBI Taxonomy" id="587636"/>
    <lineage>
        <taxon>Bacteria</taxon>
        <taxon>Bacillati</taxon>
        <taxon>Actinomycetota</taxon>
        <taxon>Actinomycetes</taxon>
        <taxon>Micrococcales</taxon>
        <taxon>Intrasporangiaceae</taxon>
        <taxon>Pedococcus</taxon>
    </lineage>
</organism>
<evidence type="ECO:0000313" key="2">
    <source>
        <dbReference type="EMBL" id="SES48915.1"/>
    </source>
</evidence>
<keyword evidence="1" id="KW-0732">Signal</keyword>
<keyword evidence="3" id="KW-1185">Reference proteome</keyword>
<reference evidence="3" key="1">
    <citation type="submission" date="2016-10" db="EMBL/GenBank/DDBJ databases">
        <authorList>
            <person name="Varghese N."/>
            <person name="Submissions S."/>
        </authorList>
    </citation>
    <scope>NUCLEOTIDE SEQUENCE [LARGE SCALE GENOMIC DNA]</scope>
    <source>
        <strain evidence="3">CGMCC 1.6963</strain>
    </source>
</reference>